<dbReference type="Gene3D" id="3.40.50.300">
    <property type="entry name" value="P-loop containing nucleotide triphosphate hydrolases"/>
    <property type="match status" value="1"/>
</dbReference>
<dbReference type="InterPro" id="IPR004606">
    <property type="entry name" value="Mop_domain"/>
</dbReference>
<keyword evidence="3 9" id="KW-0500">Molybdenum</keyword>
<keyword evidence="12" id="KW-0378">Hydrolase</keyword>
<dbReference type="GO" id="GO:0015098">
    <property type="term" value="F:molybdate ion transmembrane transporter activity"/>
    <property type="evidence" value="ECO:0007669"/>
    <property type="project" value="InterPro"/>
</dbReference>
<organism evidence="12 13">
    <name type="scientific">Massilia atriviolacea</name>
    <dbReference type="NCBI Taxonomy" id="2495579"/>
    <lineage>
        <taxon>Bacteria</taxon>
        <taxon>Pseudomonadati</taxon>
        <taxon>Pseudomonadota</taxon>
        <taxon>Betaproteobacteria</taxon>
        <taxon>Burkholderiales</taxon>
        <taxon>Oxalobacteraceae</taxon>
        <taxon>Telluria group</taxon>
        <taxon>Massilia</taxon>
    </lineage>
</organism>
<dbReference type="InterPro" id="IPR027417">
    <property type="entry name" value="P-loop_NTPase"/>
</dbReference>
<dbReference type="GO" id="GO:0005524">
    <property type="term" value="F:ATP binding"/>
    <property type="evidence" value="ECO:0007669"/>
    <property type="project" value="UniProtKB-KW"/>
</dbReference>
<dbReference type="EC" id="3.6.3.29" evidence="12"/>
<keyword evidence="5" id="KW-0547">Nucleotide-binding</keyword>
<evidence type="ECO:0000256" key="9">
    <source>
        <dbReference type="PROSITE-ProRule" id="PRU01213"/>
    </source>
</evidence>
<protein>
    <submittedName>
        <fullName evidence="12">Molybdenum ABC transporter ATP-binding protein</fullName>
        <ecNumber evidence="12">3.6.3.29</ecNumber>
    </submittedName>
</protein>
<evidence type="ECO:0000256" key="2">
    <source>
        <dbReference type="ARBA" id="ARBA00022475"/>
    </source>
</evidence>
<dbReference type="SUPFAM" id="SSF50331">
    <property type="entry name" value="MOP-like"/>
    <property type="match status" value="1"/>
</dbReference>
<dbReference type="Proteomes" id="UP000278085">
    <property type="component" value="Unassembled WGS sequence"/>
</dbReference>
<dbReference type="PANTHER" id="PTHR43514:SF10">
    <property type="entry name" value="MOLYBDENUM IMPORT ATP-BINDING PROTEIN MODC 2"/>
    <property type="match status" value="1"/>
</dbReference>
<keyword evidence="13" id="KW-1185">Reference proteome</keyword>
<keyword evidence="6 12" id="KW-0067">ATP-binding</keyword>
<keyword evidence="1" id="KW-0813">Transport</keyword>
<evidence type="ECO:0000256" key="4">
    <source>
        <dbReference type="ARBA" id="ARBA00022519"/>
    </source>
</evidence>
<evidence type="ECO:0000256" key="5">
    <source>
        <dbReference type="ARBA" id="ARBA00022741"/>
    </source>
</evidence>
<accession>A0A430HRK5</accession>
<name>A0A430HRK5_9BURK</name>
<dbReference type="SMART" id="SM00382">
    <property type="entry name" value="AAA"/>
    <property type="match status" value="1"/>
</dbReference>
<evidence type="ECO:0000313" key="12">
    <source>
        <dbReference type="EMBL" id="RSZ60152.1"/>
    </source>
</evidence>
<reference evidence="12 13" key="1">
    <citation type="submission" date="2018-12" db="EMBL/GenBank/DDBJ databases">
        <authorList>
            <person name="Yang E."/>
        </authorList>
    </citation>
    <scope>NUCLEOTIDE SEQUENCE [LARGE SCALE GENOMIC DNA]</scope>
    <source>
        <strain evidence="12 13">SOD</strain>
    </source>
</reference>
<dbReference type="InterPro" id="IPR017871">
    <property type="entry name" value="ABC_transporter-like_CS"/>
</dbReference>
<dbReference type="PANTHER" id="PTHR43514">
    <property type="entry name" value="ABC TRANSPORTER I FAMILY MEMBER 10"/>
    <property type="match status" value="1"/>
</dbReference>
<keyword evidence="4" id="KW-0997">Cell inner membrane</keyword>
<feature type="domain" description="ABC transporter" evidence="10">
    <location>
        <begin position="28"/>
        <end position="265"/>
    </location>
</feature>
<dbReference type="PROSITE" id="PS00211">
    <property type="entry name" value="ABC_TRANSPORTER_1"/>
    <property type="match status" value="1"/>
</dbReference>
<dbReference type="Pfam" id="PF00005">
    <property type="entry name" value="ABC_tran"/>
    <property type="match status" value="1"/>
</dbReference>
<dbReference type="InterPro" id="IPR011868">
    <property type="entry name" value="ModC_ABC_ATP-bd"/>
</dbReference>
<keyword evidence="8" id="KW-0472">Membrane</keyword>
<keyword evidence="7" id="KW-1278">Translocase</keyword>
<evidence type="ECO:0000313" key="13">
    <source>
        <dbReference type="Proteomes" id="UP000278085"/>
    </source>
</evidence>
<dbReference type="NCBIfam" id="TIGR02142">
    <property type="entry name" value="modC_ABC"/>
    <property type="match status" value="1"/>
</dbReference>
<dbReference type="PROSITE" id="PS51866">
    <property type="entry name" value="MOP"/>
    <property type="match status" value="1"/>
</dbReference>
<proteinExistence type="predicted"/>
<dbReference type="GO" id="GO:0016887">
    <property type="term" value="F:ATP hydrolysis activity"/>
    <property type="evidence" value="ECO:0007669"/>
    <property type="project" value="InterPro"/>
</dbReference>
<evidence type="ECO:0000256" key="7">
    <source>
        <dbReference type="ARBA" id="ARBA00022967"/>
    </source>
</evidence>
<dbReference type="AlphaFoldDB" id="A0A430HRK5"/>
<evidence type="ECO:0000256" key="8">
    <source>
        <dbReference type="ARBA" id="ARBA00023136"/>
    </source>
</evidence>
<evidence type="ECO:0000256" key="6">
    <source>
        <dbReference type="ARBA" id="ARBA00022840"/>
    </source>
</evidence>
<evidence type="ECO:0000259" key="11">
    <source>
        <dbReference type="PROSITE" id="PS51866"/>
    </source>
</evidence>
<gene>
    <name evidence="12" type="primary">modC</name>
    <name evidence="12" type="ORF">EJB06_03165</name>
</gene>
<dbReference type="GO" id="GO:0140359">
    <property type="term" value="F:ABC-type transporter activity"/>
    <property type="evidence" value="ECO:0007669"/>
    <property type="project" value="InterPro"/>
</dbReference>
<dbReference type="InterPro" id="IPR003439">
    <property type="entry name" value="ABC_transporter-like_ATP-bd"/>
</dbReference>
<evidence type="ECO:0000256" key="3">
    <source>
        <dbReference type="ARBA" id="ARBA00022505"/>
    </source>
</evidence>
<dbReference type="SUPFAM" id="SSF52540">
    <property type="entry name" value="P-loop containing nucleoside triphosphate hydrolases"/>
    <property type="match status" value="1"/>
</dbReference>
<dbReference type="InterPro" id="IPR005116">
    <property type="entry name" value="Transp-assoc_OB_typ1"/>
</dbReference>
<feature type="domain" description="Mop" evidence="11">
    <location>
        <begin position="324"/>
        <end position="391"/>
    </location>
</feature>
<dbReference type="GO" id="GO:0016020">
    <property type="term" value="C:membrane"/>
    <property type="evidence" value="ECO:0007669"/>
    <property type="project" value="InterPro"/>
</dbReference>
<dbReference type="InterPro" id="IPR003593">
    <property type="entry name" value="AAA+_ATPase"/>
</dbReference>
<keyword evidence="2" id="KW-1003">Cell membrane</keyword>
<dbReference type="EMBL" id="RXLQ01000002">
    <property type="protein sequence ID" value="RSZ60152.1"/>
    <property type="molecule type" value="Genomic_DNA"/>
</dbReference>
<dbReference type="PROSITE" id="PS50893">
    <property type="entry name" value="ABC_TRANSPORTER_2"/>
    <property type="match status" value="1"/>
</dbReference>
<comment type="caution">
    <text evidence="12">The sequence shown here is derived from an EMBL/GenBank/DDBJ whole genome shotgun (WGS) entry which is preliminary data.</text>
</comment>
<dbReference type="Gene3D" id="2.40.50.100">
    <property type="match status" value="1"/>
</dbReference>
<dbReference type="InterPro" id="IPR008995">
    <property type="entry name" value="Mo/tungstate-bd_C_term_dom"/>
</dbReference>
<dbReference type="Pfam" id="PF03459">
    <property type="entry name" value="TOBE"/>
    <property type="match status" value="1"/>
</dbReference>
<dbReference type="InterPro" id="IPR050334">
    <property type="entry name" value="Molybdenum_import_ModC"/>
</dbReference>
<evidence type="ECO:0000259" key="10">
    <source>
        <dbReference type="PROSITE" id="PS50893"/>
    </source>
</evidence>
<sequence>MAVRRHAGDQLCRLAAAVPLQSGAEGAVKDAGVIRLRFDIRRSGFAMQVRLDLPGRGVSALFGHSGSGKTTLLRAIAGLERHAGGYLEVNGELWQDDAAGVFLPTHRRALGYVFQEASLFAHLTVQGNLDFARKRARAADGAAVMAHAVALLGIGHLLERRPGGLSGGERQRVAIARAMLGAPRLLLLDEPLASLDGRRKDDVLPYLERVQAELAIPMLYVSHSTQEVARLADHIVLLDGGRVVASGPAADTLVLPEVTRAMLDEAGALVDGVVDSVDAAYGLLCLSAAGGTMYIAHAALAPGTRLRLRVLARDVSVALVAQEGSSILNQLRATVVAIEAGSEAAHLMLRLDAGGTALLARITRRSCDQLGLAVGMPVWAQVKAAALLSGGSGG</sequence>
<dbReference type="OrthoDB" id="5298774at2"/>
<evidence type="ECO:0000256" key="1">
    <source>
        <dbReference type="ARBA" id="ARBA00022448"/>
    </source>
</evidence>